<name>A0ABW9J747_9SPHI</name>
<evidence type="ECO:0000256" key="1">
    <source>
        <dbReference type="SAM" id="Phobius"/>
    </source>
</evidence>
<proteinExistence type="predicted"/>
<dbReference type="Proteomes" id="UP001517247">
    <property type="component" value="Unassembled WGS sequence"/>
</dbReference>
<comment type="caution">
    <text evidence="2">The sequence shown here is derived from an EMBL/GenBank/DDBJ whole genome shotgun (WGS) entry which is preliminary data.</text>
</comment>
<dbReference type="EMBL" id="SSHJ02000005">
    <property type="protein sequence ID" value="MFN0254991.1"/>
    <property type="molecule type" value="Genomic_DNA"/>
</dbReference>
<keyword evidence="1" id="KW-0812">Transmembrane</keyword>
<gene>
    <name evidence="2" type="ORF">E6A44_005365</name>
</gene>
<feature type="transmembrane region" description="Helical" evidence="1">
    <location>
        <begin position="14"/>
        <end position="32"/>
    </location>
</feature>
<reference evidence="2 3" key="1">
    <citation type="submission" date="2024-12" db="EMBL/GenBank/DDBJ databases">
        <authorList>
            <person name="Hu S."/>
        </authorList>
    </citation>
    <scope>NUCLEOTIDE SEQUENCE [LARGE SCALE GENOMIC DNA]</scope>
    <source>
        <strain evidence="2 3">THG-T11</strain>
    </source>
</reference>
<keyword evidence="1" id="KW-0472">Membrane</keyword>
<organism evidence="2 3">
    <name type="scientific">Pedobacter ureilyticus</name>
    <dbReference type="NCBI Taxonomy" id="1393051"/>
    <lineage>
        <taxon>Bacteria</taxon>
        <taxon>Pseudomonadati</taxon>
        <taxon>Bacteroidota</taxon>
        <taxon>Sphingobacteriia</taxon>
        <taxon>Sphingobacteriales</taxon>
        <taxon>Sphingobacteriaceae</taxon>
        <taxon>Pedobacter</taxon>
    </lineage>
</organism>
<sequence length="194" mass="22703">MTLLNLIISTWQDFAILFLLVYASVVTGFLLGKKKSKPVNAQIHSNTFGYDDDRRPFFYGEVTKKQIVDHEDKKHIHLTLTFTNFGKQIAYDVKAMWFDENDNWPNWNADVKLNFERPHKVGDLKYKEAFDINLACEVENVVDKRGNDVFFYFFAVEVEFKQSNGETCSQVITCVNFSDEFYLQDSGNVLRYFE</sequence>
<evidence type="ECO:0000313" key="3">
    <source>
        <dbReference type="Proteomes" id="UP001517247"/>
    </source>
</evidence>
<keyword evidence="3" id="KW-1185">Reference proteome</keyword>
<evidence type="ECO:0000313" key="2">
    <source>
        <dbReference type="EMBL" id="MFN0254991.1"/>
    </source>
</evidence>
<protein>
    <submittedName>
        <fullName evidence="2">Uncharacterized protein</fullName>
    </submittedName>
</protein>
<accession>A0ABW9J747</accession>
<keyword evidence="1" id="KW-1133">Transmembrane helix</keyword>
<dbReference type="RefSeq" id="WP_138722139.1">
    <property type="nucleotide sequence ID" value="NZ_SSHJ02000005.1"/>
</dbReference>